<dbReference type="Pfam" id="PF07727">
    <property type="entry name" value="RVT_2"/>
    <property type="match status" value="1"/>
</dbReference>
<organism evidence="2 3">
    <name type="scientific">Cajanus cajan</name>
    <name type="common">Pigeon pea</name>
    <name type="synonym">Cajanus indicus</name>
    <dbReference type="NCBI Taxonomy" id="3821"/>
    <lineage>
        <taxon>Eukaryota</taxon>
        <taxon>Viridiplantae</taxon>
        <taxon>Streptophyta</taxon>
        <taxon>Embryophyta</taxon>
        <taxon>Tracheophyta</taxon>
        <taxon>Spermatophyta</taxon>
        <taxon>Magnoliopsida</taxon>
        <taxon>eudicotyledons</taxon>
        <taxon>Gunneridae</taxon>
        <taxon>Pentapetalae</taxon>
        <taxon>rosids</taxon>
        <taxon>fabids</taxon>
        <taxon>Fabales</taxon>
        <taxon>Fabaceae</taxon>
        <taxon>Papilionoideae</taxon>
        <taxon>50 kb inversion clade</taxon>
        <taxon>NPAAA clade</taxon>
        <taxon>indigoferoid/millettioid clade</taxon>
        <taxon>Phaseoleae</taxon>
        <taxon>Cajanus</taxon>
    </lineage>
</organism>
<gene>
    <name evidence="2" type="ORF">KK1_022744</name>
</gene>
<dbReference type="InterPro" id="IPR013103">
    <property type="entry name" value="RVT_2"/>
</dbReference>
<keyword evidence="3" id="KW-1185">Reference proteome</keyword>
<sequence length="128" mass="14678">MDVKIAFLNGGLFEEVYMVQPDRFAEKGKKYLVCRLKKSIYELRQAFRQWYLKFDQVVISLGFKGNASNQCIYLKIGGSHFIILVLYVDDILLASSNVELLTKTKFMLNSHFDMKDLSDASVVLGILI</sequence>
<evidence type="ECO:0000259" key="1">
    <source>
        <dbReference type="Pfam" id="PF07727"/>
    </source>
</evidence>
<name>A0A151TPX0_CAJCA</name>
<protein>
    <submittedName>
        <fullName evidence="2">Retrovirus-related Pol polyprotein from transposon TNT 1-94</fullName>
    </submittedName>
</protein>
<dbReference type="Gramene" id="C.cajan_22091.t">
    <property type="protein sequence ID" value="C.cajan_22091.t.cds1"/>
    <property type="gene ID" value="C.cajan_22091"/>
</dbReference>
<proteinExistence type="predicted"/>
<dbReference type="AlphaFoldDB" id="A0A151TPX0"/>
<accession>A0A151TPX0</accession>
<dbReference type="EMBL" id="CM003606">
    <property type="protein sequence ID" value="KYP69093.1"/>
    <property type="molecule type" value="Genomic_DNA"/>
</dbReference>
<feature type="domain" description="Reverse transcriptase Ty1/copia-type" evidence="1">
    <location>
        <begin position="1"/>
        <end position="126"/>
    </location>
</feature>
<dbReference type="STRING" id="3821.A0A151TPX0"/>
<reference evidence="2 3" key="1">
    <citation type="journal article" date="2012" name="Nat. Biotechnol.">
        <title>Draft genome sequence of pigeonpea (Cajanus cajan), an orphan legume crop of resource-poor farmers.</title>
        <authorList>
            <person name="Varshney R.K."/>
            <person name="Chen W."/>
            <person name="Li Y."/>
            <person name="Bharti A.K."/>
            <person name="Saxena R.K."/>
            <person name="Schlueter J.A."/>
            <person name="Donoghue M.T."/>
            <person name="Azam S."/>
            <person name="Fan G."/>
            <person name="Whaley A.M."/>
            <person name="Farmer A.D."/>
            <person name="Sheridan J."/>
            <person name="Iwata A."/>
            <person name="Tuteja R."/>
            <person name="Penmetsa R.V."/>
            <person name="Wu W."/>
            <person name="Upadhyaya H.D."/>
            <person name="Yang S.P."/>
            <person name="Shah T."/>
            <person name="Saxena K.B."/>
            <person name="Michael T."/>
            <person name="McCombie W.R."/>
            <person name="Yang B."/>
            <person name="Zhang G."/>
            <person name="Yang H."/>
            <person name="Wang J."/>
            <person name="Spillane C."/>
            <person name="Cook D.R."/>
            <person name="May G.D."/>
            <person name="Xu X."/>
            <person name="Jackson S.A."/>
        </authorList>
    </citation>
    <scope>NUCLEOTIDE SEQUENCE [LARGE SCALE GENOMIC DNA]</scope>
    <source>
        <strain evidence="3">cv. Asha</strain>
    </source>
</reference>
<evidence type="ECO:0000313" key="2">
    <source>
        <dbReference type="EMBL" id="KYP69093.1"/>
    </source>
</evidence>
<evidence type="ECO:0000313" key="3">
    <source>
        <dbReference type="Proteomes" id="UP000075243"/>
    </source>
</evidence>
<dbReference type="Proteomes" id="UP000075243">
    <property type="component" value="Chromosome 4"/>
</dbReference>